<evidence type="ECO:0000256" key="9">
    <source>
        <dbReference type="ARBA" id="ARBA00049940"/>
    </source>
</evidence>
<comment type="function">
    <text evidence="9 10">Fluoride-specific ion channel. Important for reducing fluoride concentration in the cell, thus reducing its toxicity.</text>
</comment>
<accession>A0ABU0GI58</accession>
<evidence type="ECO:0000313" key="13">
    <source>
        <dbReference type="Proteomes" id="UP001240250"/>
    </source>
</evidence>
<feature type="region of interest" description="Disordered" evidence="11">
    <location>
        <begin position="150"/>
        <end position="178"/>
    </location>
</feature>
<evidence type="ECO:0000256" key="3">
    <source>
        <dbReference type="ARBA" id="ARBA00022692"/>
    </source>
</evidence>
<dbReference type="PANTHER" id="PTHR28259:SF1">
    <property type="entry name" value="FLUORIDE EXPORT PROTEIN 1-RELATED"/>
    <property type="match status" value="1"/>
</dbReference>
<evidence type="ECO:0000256" key="2">
    <source>
        <dbReference type="ARBA" id="ARBA00022475"/>
    </source>
</evidence>
<comment type="similarity">
    <text evidence="7 10">Belongs to the fluoride channel Fluc/FEX (TC 1.A.43) family.</text>
</comment>
<gene>
    <name evidence="10" type="primary">fluC</name>
    <name evidence="10" type="synonym">crcB</name>
    <name evidence="12" type="ORF">JO380_001438</name>
</gene>
<evidence type="ECO:0000256" key="5">
    <source>
        <dbReference type="ARBA" id="ARBA00023136"/>
    </source>
</evidence>
<keyword evidence="4 10" id="KW-1133">Transmembrane helix</keyword>
<name>A0ABU0GI58_9CELL</name>
<evidence type="ECO:0000256" key="8">
    <source>
        <dbReference type="ARBA" id="ARBA00035585"/>
    </source>
</evidence>
<dbReference type="InterPro" id="IPR003691">
    <property type="entry name" value="FluC"/>
</dbReference>
<proteinExistence type="inferred from homology"/>
<evidence type="ECO:0000256" key="6">
    <source>
        <dbReference type="ARBA" id="ARBA00023303"/>
    </source>
</evidence>
<keyword evidence="10" id="KW-0406">Ion transport</keyword>
<dbReference type="Proteomes" id="UP001240250">
    <property type="component" value="Unassembled WGS sequence"/>
</dbReference>
<dbReference type="HAMAP" id="MF_00454">
    <property type="entry name" value="FluC"/>
    <property type="match status" value="1"/>
</dbReference>
<feature type="transmembrane region" description="Helical" evidence="10">
    <location>
        <begin position="21"/>
        <end position="41"/>
    </location>
</feature>
<keyword evidence="3 10" id="KW-0812">Transmembrane</keyword>
<comment type="subcellular location">
    <subcellularLocation>
        <location evidence="1 10">Cell membrane</location>
        <topology evidence="1 10">Multi-pass membrane protein</topology>
    </subcellularLocation>
</comment>
<dbReference type="PANTHER" id="PTHR28259">
    <property type="entry name" value="FLUORIDE EXPORT PROTEIN 1-RELATED"/>
    <property type="match status" value="1"/>
</dbReference>
<feature type="transmembrane region" description="Helical" evidence="10">
    <location>
        <begin position="86"/>
        <end position="102"/>
    </location>
</feature>
<dbReference type="RefSeq" id="WP_082739609.1">
    <property type="nucleotide sequence ID" value="NZ_CP194061.1"/>
</dbReference>
<feature type="transmembrane region" description="Helical" evidence="10">
    <location>
        <begin position="122"/>
        <end position="143"/>
    </location>
</feature>
<evidence type="ECO:0000256" key="4">
    <source>
        <dbReference type="ARBA" id="ARBA00022989"/>
    </source>
</evidence>
<evidence type="ECO:0000256" key="11">
    <source>
        <dbReference type="SAM" id="MobiDB-lite"/>
    </source>
</evidence>
<evidence type="ECO:0000313" key="12">
    <source>
        <dbReference type="EMBL" id="MDQ0425057.1"/>
    </source>
</evidence>
<feature type="binding site" evidence="10">
    <location>
        <position position="100"/>
    </location>
    <ligand>
        <name>Na(+)</name>
        <dbReference type="ChEBI" id="CHEBI:29101"/>
        <note>structural</note>
    </ligand>
</feature>
<keyword evidence="10" id="KW-0915">Sodium</keyword>
<comment type="catalytic activity">
    <reaction evidence="8">
        <text>fluoride(in) = fluoride(out)</text>
        <dbReference type="Rhea" id="RHEA:76159"/>
        <dbReference type="ChEBI" id="CHEBI:17051"/>
    </reaction>
    <physiologicalReaction direction="left-to-right" evidence="8">
        <dbReference type="Rhea" id="RHEA:76160"/>
    </physiologicalReaction>
</comment>
<comment type="activity regulation">
    <text evidence="10">Na(+) is not transported, but it plays an essential structural role and its presence is essential for fluoride channel function.</text>
</comment>
<keyword evidence="5 10" id="KW-0472">Membrane</keyword>
<organism evidence="12 13">
    <name type="scientific">Cellulomonas iranensis</name>
    <dbReference type="NCBI Taxonomy" id="76862"/>
    <lineage>
        <taxon>Bacteria</taxon>
        <taxon>Bacillati</taxon>
        <taxon>Actinomycetota</taxon>
        <taxon>Actinomycetes</taxon>
        <taxon>Micrococcales</taxon>
        <taxon>Cellulomonadaceae</taxon>
        <taxon>Cellulomonas</taxon>
    </lineage>
</organism>
<keyword evidence="6 10" id="KW-0407">Ion channel</keyword>
<keyword evidence="2 10" id="KW-1003">Cell membrane</keyword>
<keyword evidence="10" id="KW-0479">Metal-binding</keyword>
<dbReference type="Pfam" id="PF02537">
    <property type="entry name" value="CRCB"/>
    <property type="match status" value="1"/>
</dbReference>
<evidence type="ECO:0000256" key="10">
    <source>
        <dbReference type="HAMAP-Rule" id="MF_00454"/>
    </source>
</evidence>
<feature type="transmembrane region" description="Helical" evidence="10">
    <location>
        <begin position="53"/>
        <end position="74"/>
    </location>
</feature>
<keyword evidence="13" id="KW-1185">Reference proteome</keyword>
<evidence type="ECO:0000256" key="7">
    <source>
        <dbReference type="ARBA" id="ARBA00035120"/>
    </source>
</evidence>
<reference evidence="12 13" key="1">
    <citation type="submission" date="2023-07" db="EMBL/GenBank/DDBJ databases">
        <title>Sequencing the genomes of 1000 actinobacteria strains.</title>
        <authorList>
            <person name="Klenk H.-P."/>
        </authorList>
    </citation>
    <scope>NUCLEOTIDE SEQUENCE [LARGE SCALE GENOMIC DNA]</scope>
    <source>
        <strain evidence="12 13">DSM 14785</strain>
    </source>
</reference>
<keyword evidence="10" id="KW-0813">Transport</keyword>
<feature type="binding site" evidence="10">
    <location>
        <position position="97"/>
    </location>
    <ligand>
        <name>Na(+)</name>
        <dbReference type="ChEBI" id="CHEBI:29101"/>
        <note>structural</note>
    </ligand>
</feature>
<comment type="caution">
    <text evidence="12">The sequence shown here is derived from an EMBL/GenBank/DDBJ whole genome shotgun (WGS) entry which is preliminary data.</text>
</comment>
<evidence type="ECO:0000256" key="1">
    <source>
        <dbReference type="ARBA" id="ARBA00004651"/>
    </source>
</evidence>
<protein>
    <recommendedName>
        <fullName evidence="10">Fluoride-specific ion channel FluC</fullName>
    </recommendedName>
</protein>
<sequence length="178" mass="17616">MADVARSSPPSTARSAVPSTVSSAALVAVGGTLGVTVRALLEGAFPAAPGGWPWTTTAINVTGSLLLGLLLTALARRGPDAGRRRAVRLGVGTGVIGGYTTYSTFVLEVERLVTGGAVVTGVAYALVSVVLGVAAAVLGVVLAGGRAGARGQAAHDPDALVEERARPGDGPRAGEVRP</sequence>
<feature type="compositionally biased region" description="Basic and acidic residues" evidence="11">
    <location>
        <begin position="153"/>
        <end position="178"/>
    </location>
</feature>
<dbReference type="EMBL" id="JAUSVM010000001">
    <property type="protein sequence ID" value="MDQ0425057.1"/>
    <property type="molecule type" value="Genomic_DNA"/>
</dbReference>